<feature type="domain" description="SpaA-like prealbumin fold" evidence="7">
    <location>
        <begin position="422"/>
        <end position="482"/>
    </location>
</feature>
<dbReference type="Proteomes" id="UP000654279">
    <property type="component" value="Unassembled WGS sequence"/>
</dbReference>
<evidence type="ECO:0000256" key="4">
    <source>
        <dbReference type="ARBA" id="ARBA00022729"/>
    </source>
</evidence>
<keyword evidence="5" id="KW-0812">Transmembrane</keyword>
<feature type="domain" description="SpaA-like prealbumin fold" evidence="7">
    <location>
        <begin position="2239"/>
        <end position="2334"/>
    </location>
</feature>
<feature type="domain" description="SpaA-like prealbumin fold" evidence="7">
    <location>
        <begin position="521"/>
        <end position="567"/>
    </location>
</feature>
<dbReference type="PANTHER" id="PTHR36108">
    <property type="entry name" value="COLOSSIN-B-RELATED"/>
    <property type="match status" value="1"/>
</dbReference>
<feature type="domain" description="SpaA-like prealbumin fold" evidence="7">
    <location>
        <begin position="930"/>
        <end position="1019"/>
    </location>
</feature>
<evidence type="ECO:0000313" key="8">
    <source>
        <dbReference type="EMBL" id="MBC8528650.1"/>
    </source>
</evidence>
<dbReference type="InterPro" id="IPR013783">
    <property type="entry name" value="Ig-like_fold"/>
</dbReference>
<gene>
    <name evidence="8" type="ORF">H8699_04255</name>
</gene>
<feature type="domain" description="SpaA-like prealbumin fold" evidence="7">
    <location>
        <begin position="615"/>
        <end position="716"/>
    </location>
</feature>
<feature type="domain" description="SD-repeat containing protein B" evidence="6">
    <location>
        <begin position="3349"/>
        <end position="3483"/>
    </location>
</feature>
<name>A0A926HMJ1_9FIRM</name>
<dbReference type="GO" id="GO:0005576">
    <property type="term" value="C:extracellular region"/>
    <property type="evidence" value="ECO:0007669"/>
    <property type="project" value="UniProtKB-SubCell"/>
</dbReference>
<feature type="domain" description="SpaA-like prealbumin fold" evidence="7">
    <location>
        <begin position="1043"/>
        <end position="1123"/>
    </location>
</feature>
<comment type="caution">
    <text evidence="8">The sequence shown here is derived from an EMBL/GenBank/DDBJ whole genome shotgun (WGS) entry which is preliminary data.</text>
</comment>
<keyword evidence="4" id="KW-0732">Signal</keyword>
<keyword evidence="5" id="KW-1133">Transmembrane helix</keyword>
<feature type="domain" description="SpaA-like prealbumin fold" evidence="7">
    <location>
        <begin position="2340"/>
        <end position="2422"/>
    </location>
</feature>
<dbReference type="RefSeq" id="WP_249284627.1">
    <property type="nucleotide sequence ID" value="NZ_JACRSO010000001.1"/>
</dbReference>
<evidence type="ECO:0000256" key="5">
    <source>
        <dbReference type="SAM" id="Phobius"/>
    </source>
</evidence>
<dbReference type="SUPFAM" id="SSF49478">
    <property type="entry name" value="Cna protein B-type domain"/>
    <property type="match status" value="1"/>
</dbReference>
<keyword evidence="9" id="KW-1185">Reference proteome</keyword>
<dbReference type="Pfam" id="PF17802">
    <property type="entry name" value="SpaA"/>
    <property type="match status" value="15"/>
</dbReference>
<feature type="domain" description="SD-repeat containing protein B" evidence="6">
    <location>
        <begin position="3614"/>
        <end position="3739"/>
    </location>
</feature>
<proteinExistence type="inferred from homology"/>
<protein>
    <submittedName>
        <fullName evidence="8">Uncharacterized protein</fullName>
    </submittedName>
</protein>
<comment type="subcellular location">
    <subcellularLocation>
        <location evidence="1">Secreted</location>
    </subcellularLocation>
</comment>
<evidence type="ECO:0000259" key="6">
    <source>
        <dbReference type="Pfam" id="PF17210"/>
    </source>
</evidence>
<feature type="domain" description="SpaA-like prealbumin fold" evidence="7">
    <location>
        <begin position="2026"/>
        <end position="2119"/>
    </location>
</feature>
<feature type="domain" description="SpaA-like prealbumin fold" evidence="7">
    <location>
        <begin position="1617"/>
        <end position="1697"/>
    </location>
</feature>
<dbReference type="SUPFAM" id="SSF117074">
    <property type="entry name" value="Hypothetical protein PA1324"/>
    <property type="match status" value="5"/>
</dbReference>
<comment type="similarity">
    <text evidence="2">Belongs to the serine-aspartate repeat-containing protein (SDr) family.</text>
</comment>
<keyword evidence="5" id="KW-0472">Membrane</keyword>
<evidence type="ECO:0000256" key="1">
    <source>
        <dbReference type="ARBA" id="ARBA00004613"/>
    </source>
</evidence>
<feature type="domain" description="SpaA-like prealbumin fold" evidence="7">
    <location>
        <begin position="2438"/>
        <end position="2512"/>
    </location>
</feature>
<dbReference type="InterPro" id="IPR041033">
    <property type="entry name" value="SpaA_PFL_dom_1"/>
</dbReference>
<feature type="domain" description="SpaA-like prealbumin fold" evidence="7">
    <location>
        <begin position="1269"/>
        <end position="1358"/>
    </location>
</feature>
<dbReference type="InterPro" id="IPR006126">
    <property type="entry name" value="Staph/Strept_toxin_CS"/>
</dbReference>
<dbReference type="InterPro" id="IPR033764">
    <property type="entry name" value="Sdr_B"/>
</dbReference>
<dbReference type="Gene3D" id="2.60.40.10">
    <property type="entry name" value="Immunoglobulins"/>
    <property type="match status" value="25"/>
</dbReference>
<accession>A0A926HMJ1</accession>
<dbReference type="Pfam" id="PF17210">
    <property type="entry name" value="SdrD_B"/>
    <property type="match status" value="5"/>
</dbReference>
<feature type="transmembrane region" description="Helical" evidence="5">
    <location>
        <begin position="3896"/>
        <end position="3914"/>
    </location>
</feature>
<feature type="domain" description="SD-repeat containing protein B" evidence="6">
    <location>
        <begin position="3197"/>
        <end position="3344"/>
    </location>
</feature>
<dbReference type="PROSITE" id="PS00278">
    <property type="entry name" value="STAPH_STREP_TOXIN_2"/>
    <property type="match status" value="1"/>
</dbReference>
<sequence>MRNRRFMRNANQWRRKWIAWLLVIAMAIPGLQLDTVAWAEPSANISLTAKVLNAAEAGSAIDSVPAGETFYVQVAYNIAPNSSGGTYENPLITIPIPDGVEYVGFRSSNIVADVVEGTTPNHHVAFILNPDLNSGAAGTISIACRFTNMVTPNDKQVSFQATMGGTYPVEGQPNQDIGVESNTVNIKNTASDEWNVTKEVTAGPTPNEASDTYEVTYKLSAKLAGDWNRFGRLELDHYVLTDTLPTNYLDNGGATLIEIRDKDGKLLTQGEDYTTTANDDGSLATIAITTYSKFTQQVEGETYNVPLNASLDSDYYVKVSYPRSPYYKPSNIPLVKEKLTNTAKLEYSLETDANIITKNADATIELGEKEPPTQAQSLKIKKQLKIGDLTFALDGAAVAKGYSRAAFSLYMNEDCTIPATDINGDTIATELIKNVETDDAGMVTFSNLRYGTYFVKEEIVPEGFAAPTSAVTKVTIQTNGKVIYGEDNTPKDQVLLTNEATPDGMGIVEFWKIGMGAGGTDTAPLDGVTFTLRNKTTGASVTATSDAQGYVRFDAVMAGDYELTETGLGSHAGEYGLSDAVKELTVTGNTVNRPATDQGATGDMPSVFLNVSEKGKFTLTKLDANDHGKKLGGAKFRLYGPYDAALTQPPIDDVDDAAKYTEITIGADGTYTSEALEQGKYFLQESQAPEGYLLDDTWYDVTVQKNSTAAISAYNEEYAHLAIYKYGVLGSGLYKTGLAGVHFEIYDAQTGGNKVLDADIVSSIDATGNPNTPFVDLPAGTYWYEEVASTVPGEYTPITGRVAFTLSAGQNLTLTVDNATVYGQFVFHKVDARTGNGVSGAEFQIFDDAACAAQNLVDTVTVDANGKGTSRLLPVGKYWVKESRVPAGYFQEIEVIRGLDGGVATGTGSGLDITENAQTEVTVKNDPAVSVRITKKDEASNASGQDILIDGATFKLYATEADAQDDRNALATRTTDQGGVLVFDGLKPGETYYYKETAVPAGYILDSSIHAIQAPTTTEAAIKDITVTNAHDATLVISKTGQMDQQNTNLAGAVFHLYPRLSTNAAQDKQDAGAFDIQTIATQTGGTGKMEHVIPGDYWLEEVTAPDGYDLPDQPVQAITVASGENTAGYAANVHAIVNVAGKGKVSIQKIDSHTRTGLTATFDIYPKNPDGSYAAQPVGQIKTSAANNGIGVSGWLEPGTYGLKEISVTGDYVMEPDYQDVVIVAGETAHLDAPLTIENQPMGKILIKKFAKWSLTPAGGAQEDVRFTLGGAKFEIYHKTGTFAADAAGGKDSPNFVQELTTSTENGQALSQALAPGEYWVVETAAPEHYELPSPNEPVAITVGADGATVEHSFDNTPERGRIKIYKRELGSEALLDGANFELYVEDAAGTAYTIDGQTKYLTRVDTGDIQTGTVVGETGTALTIELDPDKTYYLRELEGSPLMQDGYEMVTEWTGPIQVTAATIEPVTVYNYKPVTPPGIKVDQAGKGLEGVWIAVFESVTDAENMQAYLANHTITDADMASADYRANLEATYNIASMARSDKNGSFAFRDLVPTYTYYALEITTLPNYVRDADYHVVTVSDTGDTFTSELRIVNKAYRQILVRKVTQLSGVTYNLNGVEFSIYKAEPTGVAGEYTRGEFVTKGFTGTGGAAEGYYKSILLPPGTYIVVETAVPDGFQLDATEHVVTLEATGDNETLADNPINNITSYGRFALKKVDRDAPGTKLNATFLVEKVGDDTFEPFTFSTDKTKDYYLSELLPAGTYRITEQSVQAGYTNAQAVREITIEGGKITDASGVRSDTVDADHPIDPIAIANAKQGSLEIEKYGVWQGGREGYLNGVTFRLYKNVTGDAAQDCTGDDYRQVTTAGNVKSTISNLDEDDYWLKEYSVGNNGAYAANLAPIPVRITAGQTTRLTGDAAVENTTTYGKLKVVKVDANDETVKLQGAKFEIYDNANGTGTKYDTLETNAQGEDTSVLLDPAKTYYLKEVKTPDGYMLTDGEFIGPFSVTANGLATYTVENDKIQTVEVYKYYQDAGKHAVQGAKFQLYASREDALAGANPLFSEDKTTNASGIVSFTGLRPETDYYLVERQPAEGYVANPAPVLVRTDNSASKRVEIENIPQGKIKIEKLAQWVDSENADVAVPVEGAVFDIYKWNGDLATGSRGEKLDMTITTDAQGYGLSGWLDPGNYELVESTVPTGFDLDPTHPNSYKVSVAAGEIDQAYVGQDQAIYNVPNRGRFTLEKRITGTETPVSGAVFNLYKESAQPGAAGQYELYDPQNPTFEVDGSYTSGMLPPGNYMVEEVSAPDGYTIVAPSRYEFSIVSGTTVQFEVYNDAQGRIELTKRGDVQNGSPLLTGAKFQLYKDSVAPGNEEQDVKTTQNGVCAWENLDAGTYVIHEVSAPDGYKISQADQTIVIAAGQSQYLTYDAAVTNAADKGRVVISKVNSLDQPLTGAIFEVWSVDAHGDPVEKVDGPLTTQGGIAMSKLLPAAQSGTRYLVKEIQAPNGYTLDERFNPTSEWVTIYPLHVPAGEQNQVTFTNTPTTDIQGFTGIINKGITDTQADESLLMQPFATTFTLRDYANGENNVAMDDFTVTDNNVAMQYYESSDSSTPVDKTIAQGDYAFNSVRIYKASNAGGGSVSARVEYQTYSQLGTEEWTPLSATYTKNDLQNLADGRFEEVNLDSALPDGVKAMGVRVVYENVGAGFTAQGIDLDITFAQRQGDVTEHEIRRVTNQAKLSYTYSEYSATGTAVPRSVNRNSNVVTATIPLLEVAKTRVSLSNTPTGTMFFPGEPVEYTLRATNQSADTPFVDPIISMDLPGYTSLDQFYADGKTFTFTNSLGKVLTPRIAYEYEVPASRLDESTGQIVQMAGVTTTRVVFTFDDVELAPGESIEIKYQVYIAADKPSEVTQLLSPAYLSSAYRLPLSVENPTGVSFENYMGSLVENPELDEVVNDETGLEGQNQYVNANANITVHDNNVLNIYKYVKGPLNDDYLPAGQVASTYPGGDVDYKIRLYNGSTSPIKTARIIDILPFSGDSYALRNVDNVIGRSTDMPGQMILTGVDAPGATVYYSTADWSQDTRNAQTPSSELPMAYETATDWSGWTTTPPADLSQVTAIGIEITFPDGDLMEERDAYEIELHMQAPGFTGEQIEEYVGKLIANSAMGAVVRASNTGDTIDSEDRVENVEVLCNLDLPLGSIGDYVFLDNNRNGIQDEGDTFVADSPVTLHIKKVTVDGTTESTKTTATDAEGKYLFEDLPCNYLKAGAPQGSTDPKDYIGETYYTYRVEFTNPDTGYTVTERYKGEDRTIDSNIDENYFSEEITLKVTLDALGVLHGEDNDTIDAGFITASALGNRVWMDENRNGIQDPDEPGVNGVTVNLYRADEAGTVDPVIYRSTTTATIDGVAGTYWFENLLPGKYVVEFDITNLKNTQGIYEFAFTTPSQGVSDVDDSDAQFAADESDRIRQTEVIDLPVNTRDETWDAGLITYSALGGYCFDDRDYDDVQSIGIPLPGTVVTLYRVVDGFREDTPYRPQVTVGEDGRYFFDRLEEGQYQVHFDFPDDYRAVKAHMDLNDTQDSDVEMEITADLNQGYTPVIDLGYNTVDTTWDAGAYLLGSIGDYVWYDTNRDGIQDADELPVAGVPVILQQRQGSEDAWSFYEETQTDENGYYRFDGLKSGPDSGYSYRVIFGFDVNEALTITNAGDDPALDSDAIPIYLPGWGFATTVIDLGYGQSDMTWDAGIVTEKGSVGDFVWFDANKNGLQDEGEAGIEGIEVVLEYNPSENVLDEASWIVLGTTYTNGAGYYRFDDLDAGYYRVRFNIPEIYQVTTANAGDTEDAYMYDSDASRAGQDNAYYSRAFYLEQGGFDMTWDAGVYTPDTTVTTQGDGGGIQTGDGSMPAGYLALMLLSLIGICASIVQKKKEERGE</sequence>
<reference evidence="8" key="1">
    <citation type="submission" date="2020-08" db="EMBL/GenBank/DDBJ databases">
        <title>Genome public.</title>
        <authorList>
            <person name="Liu C."/>
            <person name="Sun Q."/>
        </authorList>
    </citation>
    <scope>NUCLEOTIDE SEQUENCE</scope>
    <source>
        <strain evidence="8">NSJ-44</strain>
    </source>
</reference>
<organism evidence="8 9">
    <name type="scientific">Luoshenia tenuis</name>
    <dbReference type="NCBI Taxonomy" id="2763654"/>
    <lineage>
        <taxon>Bacteria</taxon>
        <taxon>Bacillati</taxon>
        <taxon>Bacillota</taxon>
        <taxon>Clostridia</taxon>
        <taxon>Christensenellales</taxon>
        <taxon>Christensenellaceae</taxon>
        <taxon>Luoshenia</taxon>
    </lineage>
</organism>
<feature type="domain" description="SD-repeat containing protein B" evidence="6">
    <location>
        <begin position="3488"/>
        <end position="3608"/>
    </location>
</feature>
<feature type="domain" description="SpaA-like prealbumin fold" evidence="7">
    <location>
        <begin position="2144"/>
        <end position="2218"/>
    </location>
</feature>
<dbReference type="EMBL" id="JACRSO010000001">
    <property type="protein sequence ID" value="MBC8528650.1"/>
    <property type="molecule type" value="Genomic_DNA"/>
</dbReference>
<keyword evidence="3" id="KW-0964">Secreted</keyword>
<evidence type="ECO:0000256" key="3">
    <source>
        <dbReference type="ARBA" id="ARBA00022525"/>
    </source>
</evidence>
<feature type="domain" description="SpaA-like prealbumin fold" evidence="7">
    <location>
        <begin position="1144"/>
        <end position="1229"/>
    </location>
</feature>
<evidence type="ECO:0000259" key="7">
    <source>
        <dbReference type="Pfam" id="PF17802"/>
    </source>
</evidence>
<feature type="domain" description="SpaA-like prealbumin fold" evidence="7">
    <location>
        <begin position="1928"/>
        <end position="2022"/>
    </location>
</feature>
<feature type="domain" description="SpaA-like prealbumin fold" evidence="7">
    <location>
        <begin position="823"/>
        <end position="889"/>
    </location>
</feature>
<evidence type="ECO:0000313" key="9">
    <source>
        <dbReference type="Proteomes" id="UP000654279"/>
    </source>
</evidence>
<dbReference type="PANTHER" id="PTHR36108:SF13">
    <property type="entry name" value="COLOSSIN-B-RELATED"/>
    <property type="match status" value="1"/>
</dbReference>
<evidence type="ECO:0000256" key="2">
    <source>
        <dbReference type="ARBA" id="ARBA00007257"/>
    </source>
</evidence>
<feature type="domain" description="SD-repeat containing protein B" evidence="6">
    <location>
        <begin position="3745"/>
        <end position="3871"/>
    </location>
</feature>